<dbReference type="Proteomes" id="UP000432350">
    <property type="component" value="Unassembled WGS sequence"/>
</dbReference>
<evidence type="ECO:0000313" key="1">
    <source>
        <dbReference type="EMBL" id="VXD05684.1"/>
    </source>
</evidence>
<proteinExistence type="predicted"/>
<dbReference type="EMBL" id="CABWMV010000025">
    <property type="protein sequence ID" value="VXD05684.1"/>
    <property type="molecule type" value="Genomic_DNA"/>
</dbReference>
<protein>
    <submittedName>
        <fullName evidence="1">Uncharacterized protein</fullName>
    </submittedName>
</protein>
<evidence type="ECO:0000313" key="2">
    <source>
        <dbReference type="Proteomes" id="UP000432350"/>
    </source>
</evidence>
<reference evidence="1 2" key="1">
    <citation type="submission" date="2019-10" db="EMBL/GenBank/DDBJ databases">
        <authorList>
            <person name="Karimi E."/>
        </authorList>
    </citation>
    <scope>NUCLEOTIDE SEQUENCE [LARGE SCALE GENOMIC DNA]</scope>
    <source>
        <strain evidence="1">Sphingobacterium sp. 8BC</strain>
    </source>
</reference>
<name>A0A654DMT5_SPHMU</name>
<accession>A0A654DMT5</accession>
<gene>
    <name evidence="1" type="ORF">SPHINGO8BC_60628</name>
</gene>
<dbReference type="AlphaFoldDB" id="A0A654DMT5"/>
<sequence length="39" mass="4437">MITKKPLSILEEAFFIAKYIPVFSNKNPDYPLSLLGKPI</sequence>
<organism evidence="1 2">
    <name type="scientific">Sphingobacterium multivorum</name>
    <dbReference type="NCBI Taxonomy" id="28454"/>
    <lineage>
        <taxon>Bacteria</taxon>
        <taxon>Pseudomonadati</taxon>
        <taxon>Bacteroidota</taxon>
        <taxon>Sphingobacteriia</taxon>
        <taxon>Sphingobacteriales</taxon>
        <taxon>Sphingobacteriaceae</taxon>
        <taxon>Sphingobacterium</taxon>
    </lineage>
</organism>